<dbReference type="STRING" id="251221.gene:10761192"/>
<feature type="domain" description="AB hydrolase-1" evidence="2">
    <location>
        <begin position="85"/>
        <end position="333"/>
    </location>
</feature>
<dbReference type="PANTHER" id="PTHR46438">
    <property type="entry name" value="ALPHA/BETA-HYDROLASES SUPERFAMILY PROTEIN"/>
    <property type="match status" value="1"/>
</dbReference>
<dbReference type="HOGENOM" id="CLU_020336_13_4_3"/>
<name>Q7NF49_GLOVI</name>
<dbReference type="SUPFAM" id="SSF53474">
    <property type="entry name" value="alpha/beta-Hydrolases"/>
    <property type="match status" value="1"/>
</dbReference>
<dbReference type="InterPro" id="IPR029058">
    <property type="entry name" value="AB_hydrolase_fold"/>
</dbReference>
<dbReference type="PRINTS" id="PR00111">
    <property type="entry name" value="ABHYDROLASE"/>
</dbReference>
<reference evidence="3 4" key="1">
    <citation type="journal article" date="2003" name="DNA Res.">
        <title>Complete genome structure of Gloeobacter violaceus PCC 7421, a cyanobacterium that lacks thylakoids.</title>
        <authorList>
            <person name="Nakamura Y."/>
            <person name="Kaneko T."/>
            <person name="Sato S."/>
            <person name="Mimuro M."/>
            <person name="Miyashita H."/>
            <person name="Tsuchiya T."/>
            <person name="Sasamoto S."/>
            <person name="Watanabe A."/>
            <person name="Kawashima K."/>
            <person name="Kishida Y."/>
            <person name="Kiyokawa C."/>
            <person name="Kohara M."/>
            <person name="Matsumoto M."/>
            <person name="Matsuno A."/>
            <person name="Nakazaki N."/>
            <person name="Shimpo S."/>
            <person name="Takeuchi C."/>
            <person name="Yamada M."/>
            <person name="Tabata S."/>
        </authorList>
    </citation>
    <scope>NUCLEOTIDE SEQUENCE [LARGE SCALE GENOMIC DNA]</scope>
    <source>
        <strain evidence="4">ATCC 29082 / PCC 7421</strain>
    </source>
</reference>
<gene>
    <name evidence="3" type="ordered locus">gll3677</name>
</gene>
<evidence type="ECO:0000259" key="2">
    <source>
        <dbReference type="Pfam" id="PF12697"/>
    </source>
</evidence>
<dbReference type="PhylomeDB" id="Q7NF49"/>
<sequence length="349" mass="38689">MITVSKYSLPIADSPSPERHPSFRLPPRRSPWTGRIRNKSSRPTGARMRADLKPPSTTEAYWTWRGHRICYWVAEPNAAPERPPIVLLHGFGASAGHWRKNIAELAAHRRVYALDWLGFGASAKPALPYSLELWEAQLVDFCTEVVGAPAVLVGNSIGALEALMVTARHPERATATVLLNCAGGLTHRPEELPLVTRPVMAAMQMVLRVPGLAERFFDFARSKRNIRNTLRQVYGNAEAVTEELVELLYTPSSDPGAAAVFVSVLTAEAGPRPEELLPLVRTPLLVLWGDKDPWTPIGRGRTFARYAPQSQFVALEGLGHCPHDEDPRRVNAAIREWLATTECLHDNRA</sequence>
<dbReference type="Proteomes" id="UP000000557">
    <property type="component" value="Chromosome"/>
</dbReference>
<dbReference type="PANTHER" id="PTHR46438:SF2">
    <property type="entry name" value="ALPHA_BETA-HYDROLASES SUPERFAMILY PROTEIN"/>
    <property type="match status" value="1"/>
</dbReference>
<dbReference type="FunCoup" id="Q7NF49">
    <property type="interactions" value="182"/>
</dbReference>
<proteinExistence type="predicted"/>
<dbReference type="Pfam" id="PF12697">
    <property type="entry name" value="Abhydrolase_6"/>
    <property type="match status" value="1"/>
</dbReference>
<dbReference type="KEGG" id="gvi:gll3677"/>
<reference evidence="3 4" key="2">
    <citation type="journal article" date="2003" name="DNA Res.">
        <title>Complete genome structure of Gloeobacter violaceus PCC 7421, a cyanobacterium that lacks thylakoids (supplement).</title>
        <authorList>
            <person name="Nakamura Y."/>
            <person name="Kaneko T."/>
            <person name="Sato S."/>
            <person name="Mimuro M."/>
            <person name="Miyashita H."/>
            <person name="Tsuchiya T."/>
            <person name="Sasamoto S."/>
            <person name="Watanabe A."/>
            <person name="Kawashima K."/>
            <person name="Kishida Y."/>
            <person name="Kiyokawa C."/>
            <person name="Kohara M."/>
            <person name="Matsumoto M."/>
            <person name="Matsuno A."/>
            <person name="Nakazaki N."/>
            <person name="Shimpo S."/>
            <person name="Takeuchi C."/>
            <person name="Yamada M."/>
            <person name="Tabata S."/>
        </authorList>
    </citation>
    <scope>NUCLEOTIDE SEQUENCE [LARGE SCALE GENOMIC DNA]</scope>
    <source>
        <strain evidence="4">ATCC 29082 / PCC 7421</strain>
    </source>
</reference>
<dbReference type="InParanoid" id="Q7NF49"/>
<evidence type="ECO:0000256" key="1">
    <source>
        <dbReference type="SAM" id="MobiDB-lite"/>
    </source>
</evidence>
<dbReference type="EnsemblBacteria" id="BAC91618">
    <property type="protein sequence ID" value="BAC91618"/>
    <property type="gene ID" value="BAC91618"/>
</dbReference>
<evidence type="ECO:0000313" key="4">
    <source>
        <dbReference type="Proteomes" id="UP000000557"/>
    </source>
</evidence>
<dbReference type="GO" id="GO:0016787">
    <property type="term" value="F:hydrolase activity"/>
    <property type="evidence" value="ECO:0000318"/>
    <property type="project" value="GO_Central"/>
</dbReference>
<dbReference type="ESTHER" id="glovi-GLL3677">
    <property type="family name" value="AlphaBeta_hydrolase"/>
</dbReference>
<dbReference type="AlphaFoldDB" id="Q7NF49"/>
<dbReference type="OrthoDB" id="9780765at2"/>
<dbReference type="InterPro" id="IPR000073">
    <property type="entry name" value="AB_hydrolase_1"/>
</dbReference>
<keyword evidence="4" id="KW-1185">Reference proteome</keyword>
<dbReference type="EMBL" id="BA000045">
    <property type="protein sequence ID" value="BAC91618.1"/>
    <property type="molecule type" value="Genomic_DNA"/>
</dbReference>
<dbReference type="PATRIC" id="fig|251221.4.peg.3711"/>
<organism evidence="3 4">
    <name type="scientific">Gloeobacter violaceus (strain ATCC 29082 / PCC 7421)</name>
    <dbReference type="NCBI Taxonomy" id="251221"/>
    <lineage>
        <taxon>Bacteria</taxon>
        <taxon>Bacillati</taxon>
        <taxon>Cyanobacteriota</taxon>
        <taxon>Cyanophyceae</taxon>
        <taxon>Gloeobacterales</taxon>
        <taxon>Gloeobacteraceae</taxon>
        <taxon>Gloeobacter</taxon>
    </lineage>
</organism>
<feature type="region of interest" description="Disordered" evidence="1">
    <location>
        <begin position="1"/>
        <end position="52"/>
    </location>
</feature>
<dbReference type="Gene3D" id="3.40.50.1820">
    <property type="entry name" value="alpha/beta hydrolase"/>
    <property type="match status" value="1"/>
</dbReference>
<accession>Q7NF49</accession>
<protein>
    <submittedName>
        <fullName evidence="3">Gll3677 protein</fullName>
    </submittedName>
</protein>
<dbReference type="eggNOG" id="COG2267">
    <property type="taxonomic scope" value="Bacteria"/>
</dbReference>
<evidence type="ECO:0000313" key="3">
    <source>
        <dbReference type="EMBL" id="BAC91618.1"/>
    </source>
</evidence>